<dbReference type="GO" id="GO:0006355">
    <property type="term" value="P:regulation of DNA-templated transcription"/>
    <property type="evidence" value="ECO:0007669"/>
    <property type="project" value="InterPro"/>
</dbReference>
<gene>
    <name evidence="11" type="ORF">RND71_043625</name>
</gene>
<dbReference type="FunFam" id="1.10.10.60:FF:000059">
    <property type="entry name" value="TGFB-induced factor homeobox 1"/>
    <property type="match status" value="1"/>
</dbReference>
<sequence length="598" mass="68864">MSRKRRGNLPKESVSILRMWLYEHRYNAYPSEQEKLELSNACNLTVLQVCNWFINARRRYLPEMIRKEGNDPLLYTITRKSTNARRQSSNSTESSSSFLLYNNFNNSPSSQQNDDFNNENLDDEDLMDDELNNEEEENIFNNNLEDVAYENQPPNTKNLNLNFLKASSFDSNSQESQQRIFDKNDSFCQDDATNVEFNEQKNLKKKKKKKKNLYSEDSNLSSINLSLKDTDEQPSYNAKDFSSTKKLNKNKSLFNKITKSHKPCLDKNFFNSKFDSAKSIPPDEISSYNNFNNKNYEKLNANQKLETNNFNFTENKLFDSYKNDHHYHLQIDSKPSQLKQKKSDKRKISIKNKLSENDFANEKQLYTSNEDPNLVSCGSTFGSALSKMTTDAAANILDTLNLTIASPSKQIVVASWIKNLSPNSLSPNSNNCFDCFEDENFSNEELCSRKLHLSSNQRKHLDSCQTISSNHTTITDDFINSDTGDEDGDLDELDDLIDDEETDEDDDLVDEIYEDKSDVKESYNDTKTNERNNCSFCFDTCFHNSSANLVDKNKLKVSNDKLQQILKTFSSSLLTLDDYIENVIDSLVRSGIKVISRP</sequence>
<comment type="similarity">
    <text evidence="7">Belongs to the TALE/TGIF homeobox family.</text>
</comment>
<dbReference type="InterPro" id="IPR009057">
    <property type="entry name" value="Homeodomain-like_sf"/>
</dbReference>
<evidence type="ECO:0000256" key="3">
    <source>
        <dbReference type="ARBA" id="ARBA00023125"/>
    </source>
</evidence>
<dbReference type="Gene3D" id="1.10.10.60">
    <property type="entry name" value="Homeodomain-like"/>
    <property type="match status" value="1"/>
</dbReference>
<proteinExistence type="inferred from homology"/>
<feature type="domain" description="Homeobox" evidence="10">
    <location>
        <begin position="1"/>
        <end position="63"/>
    </location>
</feature>
<feature type="DNA-binding region" description="Homeobox" evidence="8">
    <location>
        <begin position="3"/>
        <end position="64"/>
    </location>
</feature>
<evidence type="ECO:0000256" key="5">
    <source>
        <dbReference type="ARBA" id="ARBA00023163"/>
    </source>
</evidence>
<dbReference type="GO" id="GO:0005634">
    <property type="term" value="C:nucleus"/>
    <property type="evidence" value="ECO:0007669"/>
    <property type="project" value="UniProtKB-SubCell"/>
</dbReference>
<evidence type="ECO:0000256" key="7">
    <source>
        <dbReference type="ARBA" id="ARBA00038021"/>
    </source>
</evidence>
<evidence type="ECO:0000256" key="9">
    <source>
        <dbReference type="SAM" id="MobiDB-lite"/>
    </source>
</evidence>
<dbReference type="SUPFAM" id="SSF46689">
    <property type="entry name" value="Homeodomain-like"/>
    <property type="match status" value="1"/>
</dbReference>
<organism evidence="11 12">
    <name type="scientific">Anisodus tanguticus</name>
    <dbReference type="NCBI Taxonomy" id="243964"/>
    <lineage>
        <taxon>Eukaryota</taxon>
        <taxon>Viridiplantae</taxon>
        <taxon>Streptophyta</taxon>
        <taxon>Embryophyta</taxon>
        <taxon>Tracheophyta</taxon>
        <taxon>Spermatophyta</taxon>
        <taxon>Magnoliopsida</taxon>
        <taxon>eudicotyledons</taxon>
        <taxon>Gunneridae</taxon>
        <taxon>Pentapetalae</taxon>
        <taxon>asterids</taxon>
        <taxon>lamiids</taxon>
        <taxon>Solanales</taxon>
        <taxon>Solanaceae</taxon>
        <taxon>Solanoideae</taxon>
        <taxon>Hyoscyameae</taxon>
        <taxon>Anisodus</taxon>
    </lineage>
</organism>
<comment type="caution">
    <text evidence="11">The sequence shown here is derived from an EMBL/GenBank/DDBJ whole genome shotgun (WGS) entry which is preliminary data.</text>
</comment>
<dbReference type="Pfam" id="PF05920">
    <property type="entry name" value="Homeobox_KN"/>
    <property type="match status" value="1"/>
</dbReference>
<dbReference type="CDD" id="cd00086">
    <property type="entry name" value="homeodomain"/>
    <property type="match status" value="1"/>
</dbReference>
<dbReference type="PROSITE" id="PS50071">
    <property type="entry name" value="HOMEOBOX_2"/>
    <property type="match status" value="1"/>
</dbReference>
<keyword evidence="2" id="KW-0805">Transcription regulation</keyword>
<evidence type="ECO:0000256" key="8">
    <source>
        <dbReference type="PROSITE-ProRule" id="PRU00108"/>
    </source>
</evidence>
<evidence type="ECO:0000313" key="12">
    <source>
        <dbReference type="Proteomes" id="UP001291623"/>
    </source>
</evidence>
<comment type="subcellular location">
    <subcellularLocation>
        <location evidence="1 8">Nucleus</location>
    </subcellularLocation>
</comment>
<protein>
    <recommendedName>
        <fullName evidence="10">Homeobox domain-containing protein</fullName>
    </recommendedName>
</protein>
<keyword evidence="5" id="KW-0804">Transcription</keyword>
<dbReference type="PANTHER" id="PTHR11850">
    <property type="entry name" value="HOMEOBOX PROTEIN TRANSCRIPTION FACTORS"/>
    <property type="match status" value="1"/>
</dbReference>
<dbReference type="InterPro" id="IPR001356">
    <property type="entry name" value="HD"/>
</dbReference>
<feature type="compositionally biased region" description="Low complexity" evidence="9">
    <location>
        <begin position="88"/>
        <end position="115"/>
    </location>
</feature>
<accession>A0AAE1QP52</accession>
<keyword evidence="3 8" id="KW-0238">DNA-binding</keyword>
<keyword evidence="12" id="KW-1185">Reference proteome</keyword>
<dbReference type="EMBL" id="JAVYJV010000100">
    <property type="protein sequence ID" value="KAK4336724.1"/>
    <property type="molecule type" value="Genomic_DNA"/>
</dbReference>
<dbReference type="Proteomes" id="UP001291623">
    <property type="component" value="Unassembled WGS sequence"/>
</dbReference>
<evidence type="ECO:0000256" key="4">
    <source>
        <dbReference type="ARBA" id="ARBA00023155"/>
    </source>
</evidence>
<dbReference type="SMART" id="SM00389">
    <property type="entry name" value="HOX"/>
    <property type="match status" value="1"/>
</dbReference>
<dbReference type="InterPro" id="IPR050224">
    <property type="entry name" value="TALE_homeobox"/>
</dbReference>
<evidence type="ECO:0000313" key="11">
    <source>
        <dbReference type="EMBL" id="KAK4336724.1"/>
    </source>
</evidence>
<evidence type="ECO:0000256" key="1">
    <source>
        <dbReference type="ARBA" id="ARBA00004123"/>
    </source>
</evidence>
<dbReference type="AlphaFoldDB" id="A0AAE1QP52"/>
<keyword evidence="6 8" id="KW-0539">Nucleus</keyword>
<feature type="region of interest" description="Disordered" evidence="9">
    <location>
        <begin position="79"/>
        <end position="124"/>
    </location>
</feature>
<dbReference type="GO" id="GO:0003677">
    <property type="term" value="F:DNA binding"/>
    <property type="evidence" value="ECO:0007669"/>
    <property type="project" value="UniProtKB-UniRule"/>
</dbReference>
<evidence type="ECO:0000256" key="2">
    <source>
        <dbReference type="ARBA" id="ARBA00023015"/>
    </source>
</evidence>
<name>A0AAE1QP52_9SOLA</name>
<evidence type="ECO:0000259" key="10">
    <source>
        <dbReference type="PROSITE" id="PS50071"/>
    </source>
</evidence>
<keyword evidence="4 8" id="KW-0371">Homeobox</keyword>
<reference evidence="11" key="1">
    <citation type="submission" date="2023-12" db="EMBL/GenBank/DDBJ databases">
        <title>Genome assembly of Anisodus tanguticus.</title>
        <authorList>
            <person name="Wang Y.-J."/>
        </authorList>
    </citation>
    <scope>NUCLEOTIDE SEQUENCE</scope>
    <source>
        <strain evidence="11">KB-2021</strain>
        <tissue evidence="11">Leaf</tissue>
    </source>
</reference>
<evidence type="ECO:0000256" key="6">
    <source>
        <dbReference type="ARBA" id="ARBA00023242"/>
    </source>
</evidence>
<dbReference type="InterPro" id="IPR008422">
    <property type="entry name" value="KN_HD"/>
</dbReference>